<sequence length="331" mass="37952">MKGCEITGEAKVSCYYPQIEDFYKNANKDKPNLIIPVSEYNQLLRMNKTEEINLQDNEYAIAWAPSVLEEEIRESSKSDSTLTVGEEELYKKSDYQYNVGMGIFTSGLEASYIVPDHICNKLTRATVYYAANTKEKIPVNLAKEIEKEVTQTLNVKNSYNVDLYYVRLQALQINEGISNSLMLRLGATYIGLLLLLLSLAILSLQQLTDSLEHSWRFIVISKIGVSVEKIVHYIRQQMYVWFGVPFVIACFVGNMINIYMVWSDYEEYFPYISIGESIVTGLLGNVVVAIFFLLYLLMTYYIFQHNLKQAINKGANYTQKSAFYAKNIKKS</sequence>
<accession>A0A412KIQ1</accession>
<reference evidence="2 3" key="1">
    <citation type="submission" date="2018-08" db="EMBL/GenBank/DDBJ databases">
        <title>A genome reference for cultivated species of the human gut microbiota.</title>
        <authorList>
            <person name="Zou Y."/>
            <person name="Xue W."/>
            <person name="Luo G."/>
        </authorList>
    </citation>
    <scope>NUCLEOTIDE SEQUENCE [LARGE SCALE GENOMIC DNA]</scope>
    <source>
        <strain evidence="2 3">AF21-24</strain>
    </source>
</reference>
<feature type="transmembrane region" description="Helical" evidence="1">
    <location>
        <begin position="181"/>
        <end position="204"/>
    </location>
</feature>
<protein>
    <recommendedName>
        <fullName evidence="4">ABC transporter permease</fullName>
    </recommendedName>
</protein>
<comment type="caution">
    <text evidence="2">The sequence shown here is derived from an EMBL/GenBank/DDBJ whole genome shotgun (WGS) entry which is preliminary data.</text>
</comment>
<name>A0A412KIQ1_9FIRM</name>
<dbReference type="Proteomes" id="UP000284242">
    <property type="component" value="Unassembled WGS sequence"/>
</dbReference>
<keyword evidence="1" id="KW-0472">Membrane</keyword>
<feature type="transmembrane region" description="Helical" evidence="1">
    <location>
        <begin position="282"/>
        <end position="303"/>
    </location>
</feature>
<dbReference type="InterPro" id="IPR052536">
    <property type="entry name" value="ABC-4_Integral_Memb_Prot"/>
</dbReference>
<evidence type="ECO:0000256" key="1">
    <source>
        <dbReference type="SAM" id="Phobius"/>
    </source>
</evidence>
<proteinExistence type="predicted"/>
<dbReference type="PANTHER" id="PTHR46795:SF3">
    <property type="entry name" value="ABC TRANSPORTER PERMEASE"/>
    <property type="match status" value="1"/>
</dbReference>
<feature type="transmembrane region" description="Helical" evidence="1">
    <location>
        <begin position="239"/>
        <end position="262"/>
    </location>
</feature>
<keyword evidence="1" id="KW-0812">Transmembrane</keyword>
<dbReference type="AlphaFoldDB" id="A0A412KIQ1"/>
<keyword evidence="1" id="KW-1133">Transmembrane helix</keyword>
<dbReference type="EMBL" id="QRVV01000110">
    <property type="protein sequence ID" value="RGS68396.1"/>
    <property type="molecule type" value="Genomic_DNA"/>
</dbReference>
<evidence type="ECO:0000313" key="2">
    <source>
        <dbReference type="EMBL" id="RGS68396.1"/>
    </source>
</evidence>
<evidence type="ECO:0000313" key="3">
    <source>
        <dbReference type="Proteomes" id="UP000284242"/>
    </source>
</evidence>
<evidence type="ECO:0008006" key="4">
    <source>
        <dbReference type="Google" id="ProtNLM"/>
    </source>
</evidence>
<dbReference type="PANTHER" id="PTHR46795">
    <property type="entry name" value="ABC TRANSPORTER PERMEASE-RELATED-RELATED"/>
    <property type="match status" value="1"/>
</dbReference>
<organism evidence="2 3">
    <name type="scientific">Blautia obeum</name>
    <dbReference type="NCBI Taxonomy" id="40520"/>
    <lineage>
        <taxon>Bacteria</taxon>
        <taxon>Bacillati</taxon>
        <taxon>Bacillota</taxon>
        <taxon>Clostridia</taxon>
        <taxon>Lachnospirales</taxon>
        <taxon>Lachnospiraceae</taxon>
        <taxon>Blautia</taxon>
    </lineage>
</organism>
<gene>
    <name evidence="2" type="ORF">DWX77_16160</name>
</gene>